<reference evidence="2 3" key="1">
    <citation type="journal article" date="2020" name="bioRxiv">
        <title>Whole genome comparisons of ergot fungi reveals the divergence and evolution of species within the genus Claviceps are the result of varying mechanisms driving genome evolution and host range expansion.</title>
        <authorList>
            <person name="Wyka S.A."/>
            <person name="Mondo S.J."/>
            <person name="Liu M."/>
            <person name="Dettman J."/>
            <person name="Nalam V."/>
            <person name="Broders K.D."/>
        </authorList>
    </citation>
    <scope>NUCLEOTIDE SEQUENCE [LARGE SCALE GENOMIC DNA]</scope>
    <source>
        <strain evidence="2 3">Clav52</strain>
    </source>
</reference>
<gene>
    <name evidence="2" type="ORF">E4U09_003556</name>
</gene>
<dbReference type="EMBL" id="SRRH01000287">
    <property type="protein sequence ID" value="KAG6292098.1"/>
    <property type="molecule type" value="Genomic_DNA"/>
</dbReference>
<dbReference type="PROSITE" id="PS50280">
    <property type="entry name" value="SET"/>
    <property type="match status" value="1"/>
</dbReference>
<dbReference type="Gene3D" id="2.170.270.10">
    <property type="entry name" value="SET domain"/>
    <property type="match status" value="1"/>
</dbReference>
<dbReference type="SUPFAM" id="SSF82199">
    <property type="entry name" value="SET domain"/>
    <property type="match status" value="1"/>
</dbReference>
<evidence type="ECO:0000313" key="3">
    <source>
        <dbReference type="Proteomes" id="UP000707071"/>
    </source>
</evidence>
<protein>
    <recommendedName>
        <fullName evidence="1">SET domain-containing protein</fullName>
    </recommendedName>
</protein>
<dbReference type="InterPro" id="IPR001214">
    <property type="entry name" value="SET_dom"/>
</dbReference>
<comment type="caution">
    <text evidence="2">The sequence shown here is derived from an EMBL/GenBank/DDBJ whole genome shotgun (WGS) entry which is preliminary data.</text>
</comment>
<accession>A0A9P7QG74</accession>
<sequence>MVQEESQGTSAIISAAETSMYALQDVPGKGKGLVATRHIPRGTRILAEKALISVPKGMYSGKRDELIRQQVEALTNDQRDAFLSMRNIHPFENLPAQCLGIIQTNALPAQEYPDTQAIFLEACRINHDCQNNAVHQWNANIEQGTVHALRDIQPGEEITISYVFSLKSRETRQKQLKDSFDFTCSCRLCSLLEDESEERDRKLEQIVSLDQLTALQFTTPPLQTLAYFYTQTRLYSELGREDIGFAQALEEAACLVIAHGDLARGRVFSERAASIWTTIWGSDSPRAIMWGTRARDLSLHERFGYSMSWKTAVDEVPQGLGPDDFENWLWKREQPTELAQPATLPSQSCFSRFSDLPCNTGAGTTTGCAFKKRHWCLLGEIVEDIFLHPLEFEIKDMQGHKIPLRFYTKDRGSELTADQVKRGYTVAVLDASKHVFKSGPPGIRHEDPRMIKECQMTGWTTKAHKGDCKFLKDPDLRGLFLINWDEVQDSIQFPLQAVNDCS</sequence>
<feature type="domain" description="SET" evidence="1">
    <location>
        <begin position="18"/>
        <end position="163"/>
    </location>
</feature>
<name>A0A9P7QG74_9HYPO</name>
<dbReference type="InterPro" id="IPR053185">
    <property type="entry name" value="SET_domain_protein"/>
</dbReference>
<keyword evidence="3" id="KW-1185">Reference proteome</keyword>
<dbReference type="Proteomes" id="UP000707071">
    <property type="component" value="Unassembled WGS sequence"/>
</dbReference>
<evidence type="ECO:0000313" key="2">
    <source>
        <dbReference type="EMBL" id="KAG6292098.1"/>
    </source>
</evidence>
<dbReference type="CDD" id="cd20071">
    <property type="entry name" value="SET_SMYD"/>
    <property type="match status" value="1"/>
</dbReference>
<dbReference type="AlphaFoldDB" id="A0A9P7QG74"/>
<dbReference type="PANTHER" id="PTHR47332:SF2">
    <property type="entry name" value="SET-6"/>
    <property type="match status" value="1"/>
</dbReference>
<proteinExistence type="predicted"/>
<dbReference type="SMART" id="SM00317">
    <property type="entry name" value="SET"/>
    <property type="match status" value="1"/>
</dbReference>
<dbReference type="Pfam" id="PF00856">
    <property type="entry name" value="SET"/>
    <property type="match status" value="1"/>
</dbReference>
<dbReference type="InterPro" id="IPR046341">
    <property type="entry name" value="SET_dom_sf"/>
</dbReference>
<organism evidence="2 3">
    <name type="scientific">Claviceps aff. purpurea</name>
    <dbReference type="NCBI Taxonomy" id="1967640"/>
    <lineage>
        <taxon>Eukaryota</taxon>
        <taxon>Fungi</taxon>
        <taxon>Dikarya</taxon>
        <taxon>Ascomycota</taxon>
        <taxon>Pezizomycotina</taxon>
        <taxon>Sordariomycetes</taxon>
        <taxon>Hypocreomycetidae</taxon>
        <taxon>Hypocreales</taxon>
        <taxon>Clavicipitaceae</taxon>
        <taxon>Claviceps</taxon>
    </lineage>
</organism>
<dbReference type="PANTHER" id="PTHR47332">
    <property type="entry name" value="SET DOMAIN-CONTAINING PROTEIN 5"/>
    <property type="match status" value="1"/>
</dbReference>
<dbReference type="Gene3D" id="1.25.40.10">
    <property type="entry name" value="Tetratricopeptide repeat domain"/>
    <property type="match status" value="1"/>
</dbReference>
<dbReference type="InterPro" id="IPR011990">
    <property type="entry name" value="TPR-like_helical_dom_sf"/>
</dbReference>
<evidence type="ECO:0000259" key="1">
    <source>
        <dbReference type="PROSITE" id="PS50280"/>
    </source>
</evidence>